<gene>
    <name evidence="4" type="primary">rps10</name>
    <name evidence="4" type="ORF">SarcoMp35</name>
</gene>
<dbReference type="GO" id="GO:1990904">
    <property type="term" value="C:ribonucleoprotein complex"/>
    <property type="evidence" value="ECO:0007669"/>
    <property type="project" value="UniProtKB-KW"/>
</dbReference>
<geneLocation type="mitochondrion" evidence="4"/>
<name>A0A3Q8R137_9PHAE</name>
<evidence type="ECO:0000256" key="2">
    <source>
        <dbReference type="ARBA" id="ARBA00023274"/>
    </source>
</evidence>
<evidence type="ECO:0000313" key="4">
    <source>
        <dbReference type="EMBL" id="AZJ16137.1"/>
    </source>
</evidence>
<protein>
    <submittedName>
        <fullName evidence="4">Ribosomal protein S10</fullName>
    </submittedName>
</protein>
<evidence type="ECO:0000256" key="1">
    <source>
        <dbReference type="ARBA" id="ARBA00022980"/>
    </source>
</evidence>
<organism evidence="4">
    <name type="scientific">Sargassum confusum</name>
    <dbReference type="NCBI Taxonomy" id="74091"/>
    <lineage>
        <taxon>Eukaryota</taxon>
        <taxon>Sar</taxon>
        <taxon>Stramenopiles</taxon>
        <taxon>Ochrophyta</taxon>
        <taxon>PX clade</taxon>
        <taxon>Phaeophyceae</taxon>
        <taxon>Fucales</taxon>
        <taxon>Sargassaceae</taxon>
        <taxon>Sargassum</taxon>
    </lineage>
</organism>
<reference evidence="4" key="1">
    <citation type="submission" date="2017-11" db="EMBL/GenBank/DDBJ databases">
        <title>Complete mitochondrial genome of the brown alga Sargassum confusum (Sargassaceae, Phaeophyceae).</title>
        <authorList>
            <person name="Liu F."/>
        </authorList>
    </citation>
    <scope>NUCLEOTIDE SEQUENCE</scope>
</reference>
<dbReference type="InterPro" id="IPR036838">
    <property type="entry name" value="Ribosomal_uS10_dom_sf"/>
</dbReference>
<dbReference type="SUPFAM" id="SSF54999">
    <property type="entry name" value="Ribosomal protein S10"/>
    <property type="match status" value="1"/>
</dbReference>
<dbReference type="Gene3D" id="3.30.70.600">
    <property type="entry name" value="Ribosomal protein S10 domain"/>
    <property type="match status" value="1"/>
</dbReference>
<evidence type="ECO:0000259" key="3">
    <source>
        <dbReference type="Pfam" id="PF00338"/>
    </source>
</evidence>
<dbReference type="Pfam" id="PF00338">
    <property type="entry name" value="Ribosomal_S10"/>
    <property type="match status" value="1"/>
</dbReference>
<keyword evidence="4" id="KW-0496">Mitochondrion</keyword>
<dbReference type="RefSeq" id="YP_010485608.1">
    <property type="nucleotide sequence ID" value="NC_066460.1"/>
</dbReference>
<dbReference type="EMBL" id="MG459430">
    <property type="protein sequence ID" value="AZJ16137.1"/>
    <property type="molecule type" value="Genomic_DNA"/>
</dbReference>
<proteinExistence type="predicted"/>
<sequence>MSFSGNFVYKCEVWSSSANIKSLKLLLFLLPFFQRFRGLSINIKRFTLLKSPLGNKKSKDQFEKCEHRMYFYLESSKPSNILACVHILAFLNEVKCKVKVSNKVSDWSSARKG</sequence>
<keyword evidence="1 4" id="KW-0689">Ribosomal protein</keyword>
<dbReference type="GeneID" id="75004121"/>
<feature type="domain" description="Small ribosomal subunit protein uS10" evidence="3">
    <location>
        <begin position="42"/>
        <end position="87"/>
    </location>
</feature>
<accession>A0A3Q8R137</accession>
<keyword evidence="2" id="KW-0687">Ribonucleoprotein</keyword>
<dbReference type="InterPro" id="IPR027486">
    <property type="entry name" value="Ribosomal_uS10_dom"/>
</dbReference>
<dbReference type="GO" id="GO:0005840">
    <property type="term" value="C:ribosome"/>
    <property type="evidence" value="ECO:0007669"/>
    <property type="project" value="UniProtKB-KW"/>
</dbReference>
<dbReference type="AlphaFoldDB" id="A0A3Q8R137"/>